<evidence type="ECO:0000256" key="1">
    <source>
        <dbReference type="SAM" id="MobiDB-lite"/>
    </source>
</evidence>
<dbReference type="EMBL" id="CYRY02020890">
    <property type="protein sequence ID" value="VCW97200.1"/>
    <property type="molecule type" value="Genomic_DNA"/>
</dbReference>
<evidence type="ECO:0000313" key="2">
    <source>
        <dbReference type="EMBL" id="VCW97200.1"/>
    </source>
</evidence>
<keyword evidence="3" id="KW-1185">Reference proteome</keyword>
<protein>
    <submittedName>
        <fullName evidence="2">Uncharacterized protein</fullName>
    </submittedName>
</protein>
<sequence>ETGVQVLTPSEGGSGRPLSAPCPRVKQPWDLLYTCKDAMRSQPASSLPAEKRPAGRSDSGSGMASVPVSDENHQPTKRLHLEIW</sequence>
<comment type="caution">
    <text evidence="2">The sequence shown here is derived from an EMBL/GenBank/DDBJ whole genome shotgun (WGS) entry which is preliminary data.</text>
</comment>
<proteinExistence type="predicted"/>
<feature type="non-terminal residue" evidence="2">
    <location>
        <position position="84"/>
    </location>
</feature>
<evidence type="ECO:0000313" key="3">
    <source>
        <dbReference type="Proteomes" id="UP000269945"/>
    </source>
</evidence>
<organism evidence="2 3">
    <name type="scientific">Gulo gulo</name>
    <name type="common">Wolverine</name>
    <name type="synonym">Gluton</name>
    <dbReference type="NCBI Taxonomy" id="48420"/>
    <lineage>
        <taxon>Eukaryota</taxon>
        <taxon>Metazoa</taxon>
        <taxon>Chordata</taxon>
        <taxon>Craniata</taxon>
        <taxon>Vertebrata</taxon>
        <taxon>Euteleostomi</taxon>
        <taxon>Mammalia</taxon>
        <taxon>Eutheria</taxon>
        <taxon>Laurasiatheria</taxon>
        <taxon>Carnivora</taxon>
        <taxon>Caniformia</taxon>
        <taxon>Musteloidea</taxon>
        <taxon>Mustelidae</taxon>
        <taxon>Guloninae</taxon>
        <taxon>Gulo</taxon>
    </lineage>
</organism>
<accession>A0A9X9Q1V1</accession>
<feature type="compositionally biased region" description="Basic and acidic residues" evidence="1">
    <location>
        <begin position="70"/>
        <end position="84"/>
    </location>
</feature>
<reference evidence="2 3" key="1">
    <citation type="submission" date="2018-10" db="EMBL/GenBank/DDBJ databases">
        <authorList>
            <person name="Ekblom R."/>
            <person name="Jareborg N."/>
        </authorList>
    </citation>
    <scope>NUCLEOTIDE SEQUENCE [LARGE SCALE GENOMIC DNA]</scope>
    <source>
        <tissue evidence="2">Muscle</tissue>
    </source>
</reference>
<name>A0A9X9Q1V1_GULGU</name>
<dbReference type="AlphaFoldDB" id="A0A9X9Q1V1"/>
<dbReference type="Proteomes" id="UP000269945">
    <property type="component" value="Unassembled WGS sequence"/>
</dbReference>
<gene>
    <name evidence="2" type="ORF">BN2614_LOCUS4</name>
</gene>
<feature type="region of interest" description="Disordered" evidence="1">
    <location>
        <begin position="1"/>
        <end position="24"/>
    </location>
</feature>
<feature type="non-terminal residue" evidence="2">
    <location>
        <position position="1"/>
    </location>
</feature>
<feature type="region of interest" description="Disordered" evidence="1">
    <location>
        <begin position="40"/>
        <end position="84"/>
    </location>
</feature>